<organism evidence="1 2">
    <name type="scientific">Alterirhizorhabdus solaris</name>
    <dbReference type="NCBI Taxonomy" id="2529389"/>
    <lineage>
        <taxon>Bacteria</taxon>
        <taxon>Pseudomonadati</taxon>
        <taxon>Pseudomonadota</taxon>
        <taxon>Alphaproteobacteria</taxon>
        <taxon>Sphingomonadales</taxon>
        <taxon>Rhizorhabdaceae</taxon>
        <taxon>Alterirhizorhabdus</taxon>
    </lineage>
</organism>
<dbReference type="EMBL" id="VNIM01000010">
    <property type="protein sequence ID" value="TVV76459.1"/>
    <property type="molecule type" value="Genomic_DNA"/>
</dbReference>
<protein>
    <submittedName>
        <fullName evidence="1">Uncharacterized protein</fullName>
    </submittedName>
</protein>
<comment type="caution">
    <text evidence="1">The sequence shown here is derived from an EMBL/GenBank/DDBJ whole genome shotgun (WGS) entry which is preliminary data.</text>
</comment>
<sequence>MIDIAPRSASGGDRFVLSECFYRVALYLEGYRGALQLPTHRLFTSTRQGFWAGQVQFVGPMATMTPARLSILCPDLKALYYRDDFAEQAMRRCVPTTGNDGASDVPLNGPTASHVLRVDQLLYNPDA</sequence>
<evidence type="ECO:0000313" key="2">
    <source>
        <dbReference type="Proteomes" id="UP000318681"/>
    </source>
</evidence>
<name>A0A558RAP4_9SPHN</name>
<keyword evidence="2" id="KW-1185">Reference proteome</keyword>
<gene>
    <name evidence="1" type="ORF">FOY91_04360</name>
</gene>
<proteinExistence type="predicted"/>
<reference evidence="1 2" key="1">
    <citation type="submission" date="2019-07" db="EMBL/GenBank/DDBJ databases">
        <title>Sphingomonas solaris sp. nov., isolated from a solar panel from Boston, Massachusetts.</title>
        <authorList>
            <person name="Tanner K."/>
            <person name="Pascual J."/>
            <person name="Mancuso C."/>
            <person name="Pereto J."/>
            <person name="Khalil A."/>
            <person name="Vilanova C."/>
        </authorList>
    </citation>
    <scope>NUCLEOTIDE SEQUENCE [LARGE SCALE GENOMIC DNA]</scope>
    <source>
        <strain evidence="1 2">R4DWN</strain>
    </source>
</reference>
<dbReference type="Proteomes" id="UP000318681">
    <property type="component" value="Unassembled WGS sequence"/>
</dbReference>
<accession>A0A558RAP4</accession>
<dbReference type="AlphaFoldDB" id="A0A558RAP4"/>
<evidence type="ECO:0000313" key="1">
    <source>
        <dbReference type="EMBL" id="TVV76459.1"/>
    </source>
</evidence>
<dbReference type="RefSeq" id="WP_145148509.1">
    <property type="nucleotide sequence ID" value="NZ_VNIM01000010.1"/>
</dbReference>